<reference evidence="1" key="1">
    <citation type="journal article" date="2021" name="PeerJ">
        <title>Extensive microbial diversity within the chicken gut microbiome revealed by metagenomics and culture.</title>
        <authorList>
            <person name="Gilroy R."/>
            <person name="Ravi A."/>
            <person name="Getino M."/>
            <person name="Pursley I."/>
            <person name="Horton D.L."/>
            <person name="Alikhan N.F."/>
            <person name="Baker D."/>
            <person name="Gharbi K."/>
            <person name="Hall N."/>
            <person name="Watson M."/>
            <person name="Adriaenssens E.M."/>
            <person name="Foster-Nyarko E."/>
            <person name="Jarju S."/>
            <person name="Secka A."/>
            <person name="Antonio M."/>
            <person name="Oren A."/>
            <person name="Chaudhuri R.R."/>
            <person name="La Ragione R."/>
            <person name="Hildebrand F."/>
            <person name="Pallen M.J."/>
        </authorList>
    </citation>
    <scope>NUCLEOTIDE SEQUENCE</scope>
    <source>
        <strain evidence="1">ChiHjej9B8-13557</strain>
    </source>
</reference>
<evidence type="ECO:0000313" key="2">
    <source>
        <dbReference type="Proteomes" id="UP000824211"/>
    </source>
</evidence>
<comment type="caution">
    <text evidence="1">The sequence shown here is derived from an EMBL/GenBank/DDBJ whole genome shotgun (WGS) entry which is preliminary data.</text>
</comment>
<gene>
    <name evidence="1" type="ORF">H9771_05100</name>
</gene>
<dbReference type="AlphaFoldDB" id="A0A9D2MDW3"/>
<dbReference type="EMBL" id="DWXX01000090">
    <property type="protein sequence ID" value="HJB59020.1"/>
    <property type="molecule type" value="Genomic_DNA"/>
</dbReference>
<dbReference type="Proteomes" id="UP000824211">
    <property type="component" value="Unassembled WGS sequence"/>
</dbReference>
<accession>A0A9D2MDW3</accession>
<protein>
    <recommendedName>
        <fullName evidence="3">Condensation domain-containing protein</fullName>
    </recommendedName>
</protein>
<reference evidence="1" key="2">
    <citation type="submission" date="2021-04" db="EMBL/GenBank/DDBJ databases">
        <authorList>
            <person name="Gilroy R."/>
        </authorList>
    </citation>
    <scope>NUCLEOTIDE SEQUENCE</scope>
    <source>
        <strain evidence="1">ChiHjej9B8-13557</strain>
    </source>
</reference>
<sequence>MAGSKISPSAYVRQGVMYYYREKTIYCRYQYALRDAVDPGLLQAAADAALAAADYFKVKLVPQKQGVDLAAQEEPFTVCRGSRLRAMPDETGGYLFNISCEGDTIYCDWYHLIADGHGIARFWTRLLMEYCNRRYGAGFACPPLPSAPPYDMDALLAHDPTPREEGMPAVDPVPLEAGALCRSIVRLDKDSLVRAALGCKVKPVSALLGLLSLAVQPFVGRQRVEYCYSTDTRKVLGVPDAFYNCVASFRHGVDAGPGARLADFAADIDAGLRGSLDPGTQLTQMARMMGWVCRVDALRAPLRIKRRVFGMGEAMGNFPADFWVSYLGDPLDPDRNYPPALLDYIRDFEVWVPPDGASVGFEVASLRGQLIVCIQDKLGRAGLPDALCAVCARENVGVLEKTVLGPALPYQE</sequence>
<proteinExistence type="predicted"/>
<name>A0A9D2MDW3_9FIRM</name>
<evidence type="ECO:0000313" key="1">
    <source>
        <dbReference type="EMBL" id="HJB59020.1"/>
    </source>
</evidence>
<dbReference type="SUPFAM" id="SSF52777">
    <property type="entry name" value="CoA-dependent acyltransferases"/>
    <property type="match status" value="1"/>
</dbReference>
<organism evidence="1 2">
    <name type="scientific">Candidatus Faecalibacterium faecipullorum</name>
    <dbReference type="NCBI Taxonomy" id="2838578"/>
    <lineage>
        <taxon>Bacteria</taxon>
        <taxon>Bacillati</taxon>
        <taxon>Bacillota</taxon>
        <taxon>Clostridia</taxon>
        <taxon>Eubacteriales</taxon>
        <taxon>Oscillospiraceae</taxon>
        <taxon>Faecalibacterium</taxon>
    </lineage>
</organism>
<evidence type="ECO:0008006" key="3">
    <source>
        <dbReference type="Google" id="ProtNLM"/>
    </source>
</evidence>